<dbReference type="PANTHER" id="PTHR39560">
    <property type="entry name" value="PROTEIN ADENYLYLTRANSFERASE FIC-RELATED"/>
    <property type="match status" value="1"/>
</dbReference>
<name>A0A1H8L0Z9_9MICO</name>
<evidence type="ECO:0000256" key="6">
    <source>
        <dbReference type="ARBA" id="ARBA00047939"/>
    </source>
</evidence>
<dbReference type="InterPro" id="IPR003812">
    <property type="entry name" value="Fido"/>
</dbReference>
<dbReference type="InterPro" id="IPR036597">
    <property type="entry name" value="Fido-like_dom_sf"/>
</dbReference>
<comment type="caution">
    <text evidence="10">The sequence shown here is derived from an EMBL/GenBank/DDBJ whole genome shotgun (WGS) entry which is preliminary data.</text>
</comment>
<sequence>MAADDRYTIPGSGGVLKNKLGLTSQDRLDRAMNESATRRWSIMVRESIPDQLDLDYLTTIHRRLLSPVLTWAGEMRRFGDEVIAGGTGIVYARSEFFRNGLKDVFGQLASEDYLRDLNPREFTNLLADRWGYLTTIHPFRDGNTRSQSAYVDRLAVRAGHPIDWPQVDVPTLRSLRLSAMTGSERPLANYLYDRLAPQNSADFTDAHSANVFAKSDAAIQPDTPSQQTGLSASQSDLDERRRRFPELDINDHNSPEADASEGLGL</sequence>
<evidence type="ECO:0000256" key="5">
    <source>
        <dbReference type="ARBA" id="ARBA00034531"/>
    </source>
</evidence>
<organism evidence="10 11">
    <name type="scientific">Cryobacterium luteum</name>
    <dbReference type="NCBI Taxonomy" id="1424661"/>
    <lineage>
        <taxon>Bacteria</taxon>
        <taxon>Bacillati</taxon>
        <taxon>Actinomycetota</taxon>
        <taxon>Actinomycetes</taxon>
        <taxon>Micrococcales</taxon>
        <taxon>Microbacteriaceae</taxon>
        <taxon>Cryobacterium</taxon>
    </lineage>
</organism>
<keyword evidence="11" id="KW-1185">Reference proteome</keyword>
<gene>
    <name evidence="10" type="ORF">E3O10_17730</name>
</gene>
<keyword evidence="1" id="KW-0808">Transferase</keyword>
<dbReference type="GO" id="GO:0005524">
    <property type="term" value="F:ATP binding"/>
    <property type="evidence" value="ECO:0007669"/>
    <property type="project" value="UniProtKB-KW"/>
</dbReference>
<dbReference type="GO" id="GO:0051302">
    <property type="term" value="P:regulation of cell division"/>
    <property type="evidence" value="ECO:0007669"/>
    <property type="project" value="TreeGrafter"/>
</dbReference>
<dbReference type="AlphaFoldDB" id="A0A1H8L0Z9"/>
<evidence type="ECO:0000313" key="10">
    <source>
        <dbReference type="EMBL" id="TFB82344.1"/>
    </source>
</evidence>
<accession>A0A1H8L0Z9</accession>
<dbReference type="Pfam" id="PF02661">
    <property type="entry name" value="Fic"/>
    <property type="match status" value="1"/>
</dbReference>
<dbReference type="GO" id="GO:0070733">
    <property type="term" value="F:AMPylase activity"/>
    <property type="evidence" value="ECO:0007669"/>
    <property type="project" value="UniProtKB-EC"/>
</dbReference>
<protein>
    <recommendedName>
        <fullName evidence="5">protein adenylyltransferase</fullName>
        <ecNumber evidence="5">2.7.7.108</ecNumber>
    </recommendedName>
</protein>
<dbReference type="SUPFAM" id="SSF140931">
    <property type="entry name" value="Fic-like"/>
    <property type="match status" value="1"/>
</dbReference>
<dbReference type="Gene3D" id="1.10.3290.10">
    <property type="entry name" value="Fido-like domain"/>
    <property type="match status" value="1"/>
</dbReference>
<evidence type="ECO:0000256" key="1">
    <source>
        <dbReference type="ARBA" id="ARBA00022679"/>
    </source>
</evidence>
<dbReference type="EMBL" id="SOFF01000062">
    <property type="protein sequence ID" value="TFB82344.1"/>
    <property type="molecule type" value="Genomic_DNA"/>
</dbReference>
<dbReference type="Proteomes" id="UP000297654">
    <property type="component" value="Unassembled WGS sequence"/>
</dbReference>
<evidence type="ECO:0000256" key="2">
    <source>
        <dbReference type="ARBA" id="ARBA00022695"/>
    </source>
</evidence>
<feature type="compositionally biased region" description="Polar residues" evidence="8">
    <location>
        <begin position="222"/>
        <end position="235"/>
    </location>
</feature>
<dbReference type="PROSITE" id="PS51459">
    <property type="entry name" value="FIDO"/>
    <property type="match status" value="1"/>
</dbReference>
<evidence type="ECO:0000256" key="8">
    <source>
        <dbReference type="SAM" id="MobiDB-lite"/>
    </source>
</evidence>
<reference evidence="10 11" key="1">
    <citation type="submission" date="2019-03" db="EMBL/GenBank/DDBJ databases">
        <title>Genomics of glacier-inhabiting Cryobacterium strains.</title>
        <authorList>
            <person name="Liu Q."/>
            <person name="Xin Y.-H."/>
        </authorList>
    </citation>
    <scope>NUCLEOTIDE SEQUENCE [LARGE SCALE GENOMIC DNA]</scope>
    <source>
        <strain evidence="10 11">Hh15</strain>
    </source>
</reference>
<evidence type="ECO:0000256" key="7">
    <source>
        <dbReference type="ARBA" id="ARBA00048696"/>
    </source>
</evidence>
<feature type="region of interest" description="Disordered" evidence="8">
    <location>
        <begin position="218"/>
        <end position="265"/>
    </location>
</feature>
<feature type="compositionally biased region" description="Basic and acidic residues" evidence="8">
    <location>
        <begin position="237"/>
        <end position="255"/>
    </location>
</feature>
<dbReference type="OrthoDB" id="9813719at2"/>
<keyword evidence="4" id="KW-0067">ATP-binding</keyword>
<dbReference type="STRING" id="1424661.SAMN05216281_12312"/>
<evidence type="ECO:0000259" key="9">
    <source>
        <dbReference type="PROSITE" id="PS51459"/>
    </source>
</evidence>
<proteinExistence type="predicted"/>
<evidence type="ECO:0000256" key="3">
    <source>
        <dbReference type="ARBA" id="ARBA00022741"/>
    </source>
</evidence>
<keyword evidence="2" id="KW-0548">Nucleotidyltransferase</keyword>
<dbReference type="RefSeq" id="WP_092112300.1">
    <property type="nucleotide sequence ID" value="NZ_FOCN01000023.1"/>
</dbReference>
<keyword evidence="3" id="KW-0547">Nucleotide-binding</keyword>
<evidence type="ECO:0000313" key="11">
    <source>
        <dbReference type="Proteomes" id="UP000297654"/>
    </source>
</evidence>
<evidence type="ECO:0000256" key="4">
    <source>
        <dbReference type="ARBA" id="ARBA00022840"/>
    </source>
</evidence>
<feature type="domain" description="Fido" evidence="9">
    <location>
        <begin position="52"/>
        <end position="193"/>
    </location>
</feature>
<comment type="catalytic activity">
    <reaction evidence="6">
        <text>L-threonyl-[protein] + ATP = 3-O-(5'-adenylyl)-L-threonyl-[protein] + diphosphate</text>
        <dbReference type="Rhea" id="RHEA:54292"/>
        <dbReference type="Rhea" id="RHEA-COMP:11060"/>
        <dbReference type="Rhea" id="RHEA-COMP:13847"/>
        <dbReference type="ChEBI" id="CHEBI:30013"/>
        <dbReference type="ChEBI" id="CHEBI:30616"/>
        <dbReference type="ChEBI" id="CHEBI:33019"/>
        <dbReference type="ChEBI" id="CHEBI:138113"/>
        <dbReference type="EC" id="2.7.7.108"/>
    </reaction>
</comment>
<comment type="catalytic activity">
    <reaction evidence="7">
        <text>L-tyrosyl-[protein] + ATP = O-(5'-adenylyl)-L-tyrosyl-[protein] + diphosphate</text>
        <dbReference type="Rhea" id="RHEA:54288"/>
        <dbReference type="Rhea" id="RHEA-COMP:10136"/>
        <dbReference type="Rhea" id="RHEA-COMP:13846"/>
        <dbReference type="ChEBI" id="CHEBI:30616"/>
        <dbReference type="ChEBI" id="CHEBI:33019"/>
        <dbReference type="ChEBI" id="CHEBI:46858"/>
        <dbReference type="ChEBI" id="CHEBI:83624"/>
        <dbReference type="EC" id="2.7.7.108"/>
    </reaction>
</comment>
<dbReference type="PANTHER" id="PTHR39560:SF1">
    <property type="entry name" value="PROTEIN ADENYLYLTRANSFERASE FIC-RELATED"/>
    <property type="match status" value="1"/>
</dbReference>
<dbReference type="EC" id="2.7.7.108" evidence="5"/>